<dbReference type="EMBL" id="UINC01231142">
    <property type="protein sequence ID" value="SVE63559.1"/>
    <property type="molecule type" value="Genomic_DNA"/>
</dbReference>
<protein>
    <submittedName>
        <fullName evidence="1">Uncharacterized protein</fullName>
    </submittedName>
</protein>
<name>A0A383F3M7_9ZZZZ</name>
<proteinExistence type="predicted"/>
<evidence type="ECO:0000313" key="1">
    <source>
        <dbReference type="EMBL" id="SVE63559.1"/>
    </source>
</evidence>
<dbReference type="AlphaFoldDB" id="A0A383F3M7"/>
<accession>A0A383F3M7</accession>
<dbReference type="Gene3D" id="3.40.50.20">
    <property type="match status" value="1"/>
</dbReference>
<gene>
    <name evidence="1" type="ORF">METZ01_LOCUS516413</name>
</gene>
<reference evidence="1" key="1">
    <citation type="submission" date="2018-05" db="EMBL/GenBank/DDBJ databases">
        <authorList>
            <person name="Lanie J.A."/>
            <person name="Ng W.-L."/>
            <person name="Kazmierczak K.M."/>
            <person name="Andrzejewski T.M."/>
            <person name="Davidsen T.M."/>
            <person name="Wayne K.J."/>
            <person name="Tettelin H."/>
            <person name="Glass J.I."/>
            <person name="Rusch D."/>
            <person name="Podicherti R."/>
            <person name="Tsui H.-C.T."/>
            <person name="Winkler M.E."/>
        </authorList>
    </citation>
    <scope>NUCLEOTIDE SEQUENCE</scope>
</reference>
<feature type="non-terminal residue" evidence="1">
    <location>
        <position position="118"/>
    </location>
</feature>
<organism evidence="1">
    <name type="scientific">marine metagenome</name>
    <dbReference type="NCBI Taxonomy" id="408172"/>
    <lineage>
        <taxon>unclassified sequences</taxon>
        <taxon>metagenomes</taxon>
        <taxon>ecological metagenomes</taxon>
    </lineage>
</organism>
<sequence length="118" mass="13299">MVAIRSLGQRGVEVITGDHYSMTPGSLSKYSQQSFKYPDPDIDPAGFIDAVEETVLKHKPEDDRPYVLMPIHKESYLIAKHRERFEPHISLALPQIDQIMRVHNKGTLAAYAKEAGLP</sequence>